<dbReference type="InterPro" id="IPR000242">
    <property type="entry name" value="PTP_cat"/>
</dbReference>
<dbReference type="PANTHER" id="PTHR19134">
    <property type="entry name" value="RECEPTOR-TYPE TYROSINE-PROTEIN PHOSPHATASE"/>
    <property type="match status" value="1"/>
</dbReference>
<dbReference type="Proteomes" id="UP000030746">
    <property type="component" value="Unassembled WGS sequence"/>
</dbReference>
<dbReference type="InterPro" id="IPR000387">
    <property type="entry name" value="Tyr_Pase_dom"/>
</dbReference>
<keyword evidence="4" id="KW-1185">Reference proteome</keyword>
<dbReference type="PROSITE" id="PS00383">
    <property type="entry name" value="TYR_PHOSPHATASE_1"/>
    <property type="match status" value="1"/>
</dbReference>
<dbReference type="OrthoDB" id="10253954at2759"/>
<dbReference type="InterPro" id="IPR029021">
    <property type="entry name" value="Prot-tyrosine_phosphatase-like"/>
</dbReference>
<dbReference type="CDD" id="cd00047">
    <property type="entry name" value="PTPc"/>
    <property type="match status" value="1"/>
</dbReference>
<dbReference type="GeneID" id="20251901"/>
<name>V4BCQ8_LOTGI</name>
<proteinExistence type="predicted"/>
<sequence length="111" mass="12634">QNGEVHKTTQFNFTAWLDHDVPRISQLLDFLYHVEGQKTTDSPVLVHCSAGIGRTGTYIAIDSLLKEGRDTGKIDIQLRVQKMREQRKDMIQTPDQLKFVFEALAEAFETG</sequence>
<dbReference type="CTD" id="20251901"/>
<evidence type="ECO:0008006" key="5">
    <source>
        <dbReference type="Google" id="ProtNLM"/>
    </source>
</evidence>
<evidence type="ECO:0000259" key="1">
    <source>
        <dbReference type="PROSITE" id="PS50055"/>
    </source>
</evidence>
<dbReference type="PROSITE" id="PS50055">
    <property type="entry name" value="TYR_PHOSPHATASE_PTP"/>
    <property type="match status" value="1"/>
</dbReference>
<reference evidence="3 4" key="1">
    <citation type="journal article" date="2013" name="Nature">
        <title>Insights into bilaterian evolution from three spiralian genomes.</title>
        <authorList>
            <person name="Simakov O."/>
            <person name="Marletaz F."/>
            <person name="Cho S.J."/>
            <person name="Edsinger-Gonzales E."/>
            <person name="Havlak P."/>
            <person name="Hellsten U."/>
            <person name="Kuo D.H."/>
            <person name="Larsson T."/>
            <person name="Lv J."/>
            <person name="Arendt D."/>
            <person name="Savage R."/>
            <person name="Osoegawa K."/>
            <person name="de Jong P."/>
            <person name="Grimwood J."/>
            <person name="Chapman J.A."/>
            <person name="Shapiro H."/>
            <person name="Aerts A."/>
            <person name="Otillar R.P."/>
            <person name="Terry A.Y."/>
            <person name="Boore J.L."/>
            <person name="Grigoriev I.V."/>
            <person name="Lindberg D.R."/>
            <person name="Seaver E.C."/>
            <person name="Weisblat D.A."/>
            <person name="Putnam N.H."/>
            <person name="Rokhsar D.S."/>
        </authorList>
    </citation>
    <scope>NUCLEOTIDE SEQUENCE [LARGE SCALE GENOMIC DNA]</scope>
</reference>
<dbReference type="SUPFAM" id="SSF52799">
    <property type="entry name" value="(Phosphotyrosine protein) phosphatases II"/>
    <property type="match status" value="1"/>
</dbReference>
<dbReference type="OMA" id="QDANTSM"/>
<dbReference type="SMART" id="SM00404">
    <property type="entry name" value="PTPc_motif"/>
    <property type="match status" value="1"/>
</dbReference>
<organism evidence="3 4">
    <name type="scientific">Lottia gigantea</name>
    <name type="common">Giant owl limpet</name>
    <dbReference type="NCBI Taxonomy" id="225164"/>
    <lineage>
        <taxon>Eukaryota</taxon>
        <taxon>Metazoa</taxon>
        <taxon>Spiralia</taxon>
        <taxon>Lophotrochozoa</taxon>
        <taxon>Mollusca</taxon>
        <taxon>Gastropoda</taxon>
        <taxon>Patellogastropoda</taxon>
        <taxon>Lottioidea</taxon>
        <taxon>Lottiidae</taxon>
        <taxon>Lottia</taxon>
    </lineage>
</organism>
<dbReference type="InterPro" id="IPR003595">
    <property type="entry name" value="Tyr_Pase_cat"/>
</dbReference>
<feature type="non-terminal residue" evidence="3">
    <location>
        <position position="1"/>
    </location>
</feature>
<dbReference type="EMBL" id="KB199650">
    <property type="protein sequence ID" value="ESP05501.1"/>
    <property type="molecule type" value="Genomic_DNA"/>
</dbReference>
<dbReference type="KEGG" id="lgi:LOTGIDRAFT_69139"/>
<dbReference type="PRINTS" id="PR00700">
    <property type="entry name" value="PRTYPHPHTASE"/>
</dbReference>
<evidence type="ECO:0000313" key="3">
    <source>
        <dbReference type="EMBL" id="ESP05501.1"/>
    </source>
</evidence>
<dbReference type="RefSeq" id="XP_009044046.1">
    <property type="nucleotide sequence ID" value="XM_009045798.1"/>
</dbReference>
<dbReference type="AlphaFoldDB" id="V4BCQ8"/>
<feature type="domain" description="Tyrosine-protein phosphatase" evidence="1">
    <location>
        <begin position="1"/>
        <end position="107"/>
    </location>
</feature>
<dbReference type="PROSITE" id="PS50056">
    <property type="entry name" value="TYR_PHOSPHATASE_2"/>
    <property type="match status" value="1"/>
</dbReference>
<gene>
    <name evidence="3" type="ORF">LOTGIDRAFT_69139</name>
</gene>
<feature type="domain" description="Tyrosine specific protein phosphatases" evidence="2">
    <location>
        <begin position="25"/>
        <end position="98"/>
    </location>
</feature>
<dbReference type="GO" id="GO:0004725">
    <property type="term" value="F:protein tyrosine phosphatase activity"/>
    <property type="evidence" value="ECO:0007669"/>
    <property type="project" value="InterPro"/>
</dbReference>
<dbReference type="InterPro" id="IPR016130">
    <property type="entry name" value="Tyr_Pase_AS"/>
</dbReference>
<dbReference type="HOGENOM" id="CLU_001645_6_1_1"/>
<dbReference type="Pfam" id="PF00102">
    <property type="entry name" value="Y_phosphatase"/>
    <property type="match status" value="1"/>
</dbReference>
<dbReference type="InterPro" id="IPR050348">
    <property type="entry name" value="Protein-Tyr_Phosphatase"/>
</dbReference>
<evidence type="ECO:0000313" key="4">
    <source>
        <dbReference type="Proteomes" id="UP000030746"/>
    </source>
</evidence>
<feature type="non-terminal residue" evidence="3">
    <location>
        <position position="111"/>
    </location>
</feature>
<dbReference type="PANTHER" id="PTHR19134:SF449">
    <property type="entry name" value="TYROSINE-PROTEIN PHOSPHATASE 1"/>
    <property type="match status" value="1"/>
</dbReference>
<protein>
    <recommendedName>
        <fullName evidence="5">Protein-tyrosine-phosphatase</fullName>
    </recommendedName>
</protein>
<dbReference type="Gene3D" id="3.90.190.10">
    <property type="entry name" value="Protein tyrosine phosphatase superfamily"/>
    <property type="match status" value="1"/>
</dbReference>
<evidence type="ECO:0000259" key="2">
    <source>
        <dbReference type="PROSITE" id="PS50056"/>
    </source>
</evidence>
<accession>V4BCQ8</accession>